<evidence type="ECO:0000313" key="9">
    <source>
        <dbReference type="Proteomes" id="UP000245942"/>
    </source>
</evidence>
<feature type="transmembrane region" description="Helical" evidence="6">
    <location>
        <begin position="230"/>
        <end position="250"/>
    </location>
</feature>
<dbReference type="RefSeq" id="XP_025346907.1">
    <property type="nucleotide sequence ID" value="XM_025490961.1"/>
</dbReference>
<feature type="transmembrane region" description="Helical" evidence="6">
    <location>
        <begin position="456"/>
        <end position="478"/>
    </location>
</feature>
<comment type="subcellular location">
    <subcellularLocation>
        <location evidence="1">Membrane</location>
        <topology evidence="1">Multi-pass membrane protein</topology>
    </subcellularLocation>
</comment>
<feature type="domain" description="Major facilitator superfamily (MFS) profile" evidence="7">
    <location>
        <begin position="70"/>
        <end position="516"/>
    </location>
</feature>
<dbReference type="PROSITE" id="PS50850">
    <property type="entry name" value="MFS"/>
    <property type="match status" value="1"/>
</dbReference>
<keyword evidence="2" id="KW-0813">Transport</keyword>
<feature type="transmembrane region" description="Helical" evidence="6">
    <location>
        <begin position="395"/>
        <end position="412"/>
    </location>
</feature>
<proteinExistence type="predicted"/>
<evidence type="ECO:0000256" key="3">
    <source>
        <dbReference type="ARBA" id="ARBA00022692"/>
    </source>
</evidence>
<dbReference type="EMBL" id="KZ819330">
    <property type="protein sequence ID" value="PWN19747.1"/>
    <property type="molecule type" value="Genomic_DNA"/>
</dbReference>
<dbReference type="GeneID" id="37012695"/>
<evidence type="ECO:0000256" key="1">
    <source>
        <dbReference type="ARBA" id="ARBA00004141"/>
    </source>
</evidence>
<dbReference type="Pfam" id="PF07690">
    <property type="entry name" value="MFS_1"/>
    <property type="match status" value="1"/>
</dbReference>
<sequence>MTSSPELPSRLSGTEHAGRGLSVFDDNCNSGDAAQHTFDAKTEKGLAEPLAHLEDKRRTAAIMRRLDIRILPVAALLYFFSFVDRTAIGNSKVAGMDKDLGLTEGQYELALSCFFITYAMLEVPSNLCLRRFGARKWLPLTALPWGLLMILTGTVQDYRGLIVCRTLLGVFEAGIAPGLALMLSLVYPQSAIQLRIALFFAAASLGGAFGGLLAYGLSKIQTVGFDGWRWIFTIEGILTMLSAIPAYCFLCNGLEDAKGISDDDRAYMKERIIHDGSQGGVIEVKFKVQYIWDAFKDFKVYILACIFGLTAVPAVTFALTLPVLLNTSFGYDHIKSQLMTVPVYLLAVVGVILFACLSDRHQARILYYIIAMTIALIGCLISFKSDDPKVRYAGSFLAVPGVFAAAPCHIALGSQNLAHKTKRGTGLAILMTFSAIVPTTSSALFPTNEAPRYPTGHKVCISCGVLGIAFAIAYGYALKWENDKKRQMRESGEAERLTREELIDLGDKSPYFVYRF</sequence>
<dbReference type="Gene3D" id="1.20.1250.20">
    <property type="entry name" value="MFS general substrate transporter like domains"/>
    <property type="match status" value="2"/>
</dbReference>
<keyword evidence="9" id="KW-1185">Reference proteome</keyword>
<evidence type="ECO:0000256" key="2">
    <source>
        <dbReference type="ARBA" id="ARBA00022448"/>
    </source>
</evidence>
<dbReference type="InterPro" id="IPR036259">
    <property type="entry name" value="MFS_trans_sf"/>
</dbReference>
<reference evidence="8 9" key="1">
    <citation type="journal article" date="2018" name="Mol. Biol. Evol.">
        <title>Broad Genomic Sampling Reveals a Smut Pathogenic Ancestry of the Fungal Clade Ustilaginomycotina.</title>
        <authorList>
            <person name="Kijpornyongpan T."/>
            <person name="Mondo S.J."/>
            <person name="Barry K."/>
            <person name="Sandor L."/>
            <person name="Lee J."/>
            <person name="Lipzen A."/>
            <person name="Pangilinan J."/>
            <person name="LaButti K."/>
            <person name="Hainaut M."/>
            <person name="Henrissat B."/>
            <person name="Grigoriev I.V."/>
            <person name="Spatafora J.W."/>
            <person name="Aime M.C."/>
        </authorList>
    </citation>
    <scope>NUCLEOTIDE SEQUENCE [LARGE SCALE GENOMIC DNA]</scope>
    <source>
        <strain evidence="8 9">MCA 4718</strain>
    </source>
</reference>
<dbReference type="GO" id="GO:0022857">
    <property type="term" value="F:transmembrane transporter activity"/>
    <property type="evidence" value="ECO:0007669"/>
    <property type="project" value="InterPro"/>
</dbReference>
<name>A0A316U3B7_9BASI</name>
<dbReference type="PANTHER" id="PTHR43791:SF46">
    <property type="entry name" value="MAJOR FACILITATOR SUPERFAMILY (MFS) PROFILE DOMAIN-CONTAINING PROTEIN-RELATED"/>
    <property type="match status" value="1"/>
</dbReference>
<dbReference type="InterPro" id="IPR011701">
    <property type="entry name" value="MFS"/>
</dbReference>
<protein>
    <submittedName>
        <fullName evidence="8">MFS general substrate transporter</fullName>
    </submittedName>
</protein>
<evidence type="ECO:0000313" key="8">
    <source>
        <dbReference type="EMBL" id="PWN19747.1"/>
    </source>
</evidence>
<organism evidence="8 9">
    <name type="scientific">Pseudomicrostroma glucosiphilum</name>
    <dbReference type="NCBI Taxonomy" id="1684307"/>
    <lineage>
        <taxon>Eukaryota</taxon>
        <taxon>Fungi</taxon>
        <taxon>Dikarya</taxon>
        <taxon>Basidiomycota</taxon>
        <taxon>Ustilaginomycotina</taxon>
        <taxon>Exobasidiomycetes</taxon>
        <taxon>Microstromatales</taxon>
        <taxon>Microstromatales incertae sedis</taxon>
        <taxon>Pseudomicrostroma</taxon>
    </lineage>
</organism>
<dbReference type="AlphaFoldDB" id="A0A316U3B7"/>
<evidence type="ECO:0000256" key="6">
    <source>
        <dbReference type="SAM" id="Phobius"/>
    </source>
</evidence>
<dbReference type="GO" id="GO:0016020">
    <property type="term" value="C:membrane"/>
    <property type="evidence" value="ECO:0007669"/>
    <property type="project" value="UniProtKB-SubCell"/>
</dbReference>
<accession>A0A316U3B7</accession>
<keyword evidence="5 6" id="KW-0472">Membrane</keyword>
<feature type="transmembrane region" description="Helical" evidence="6">
    <location>
        <begin position="424"/>
        <end position="444"/>
    </location>
</feature>
<feature type="transmembrane region" description="Helical" evidence="6">
    <location>
        <begin position="137"/>
        <end position="155"/>
    </location>
</feature>
<feature type="transmembrane region" description="Helical" evidence="6">
    <location>
        <begin position="107"/>
        <end position="125"/>
    </location>
</feature>
<keyword evidence="3 6" id="KW-0812">Transmembrane</keyword>
<keyword evidence="4 6" id="KW-1133">Transmembrane helix</keyword>
<evidence type="ECO:0000256" key="4">
    <source>
        <dbReference type="ARBA" id="ARBA00022989"/>
    </source>
</evidence>
<dbReference type="STRING" id="1684307.A0A316U3B7"/>
<feature type="transmembrane region" description="Helical" evidence="6">
    <location>
        <begin position="167"/>
        <end position="187"/>
    </location>
</feature>
<feature type="transmembrane region" description="Helical" evidence="6">
    <location>
        <begin position="341"/>
        <end position="358"/>
    </location>
</feature>
<feature type="transmembrane region" description="Helical" evidence="6">
    <location>
        <begin position="300"/>
        <end position="321"/>
    </location>
</feature>
<dbReference type="InterPro" id="IPR020846">
    <property type="entry name" value="MFS_dom"/>
</dbReference>
<evidence type="ECO:0000259" key="7">
    <source>
        <dbReference type="PROSITE" id="PS50850"/>
    </source>
</evidence>
<evidence type="ECO:0000256" key="5">
    <source>
        <dbReference type="ARBA" id="ARBA00023136"/>
    </source>
</evidence>
<dbReference type="SUPFAM" id="SSF103473">
    <property type="entry name" value="MFS general substrate transporter"/>
    <property type="match status" value="1"/>
</dbReference>
<dbReference type="FunFam" id="1.20.1250.20:FF:000018">
    <property type="entry name" value="MFS transporter permease"/>
    <property type="match status" value="1"/>
</dbReference>
<dbReference type="FunFam" id="1.20.1250.20:FF:000013">
    <property type="entry name" value="MFS general substrate transporter"/>
    <property type="match status" value="1"/>
</dbReference>
<gene>
    <name evidence="8" type="ORF">BCV69DRAFT_271667</name>
</gene>
<dbReference type="OrthoDB" id="2985014at2759"/>
<feature type="transmembrane region" description="Helical" evidence="6">
    <location>
        <begin position="365"/>
        <end position="383"/>
    </location>
</feature>
<feature type="transmembrane region" description="Helical" evidence="6">
    <location>
        <begin position="66"/>
        <end position="87"/>
    </location>
</feature>
<dbReference type="PANTHER" id="PTHR43791">
    <property type="entry name" value="PERMEASE-RELATED"/>
    <property type="match status" value="1"/>
</dbReference>
<feature type="transmembrane region" description="Helical" evidence="6">
    <location>
        <begin position="196"/>
        <end position="218"/>
    </location>
</feature>
<dbReference type="Proteomes" id="UP000245942">
    <property type="component" value="Unassembled WGS sequence"/>
</dbReference>